<evidence type="ECO:0000256" key="1">
    <source>
        <dbReference type="ARBA" id="ARBA00022729"/>
    </source>
</evidence>
<dbReference type="PANTHER" id="PTHR42535">
    <property type="entry name" value="OOKINETE PROTEIN, PUTATIVE-RELATED"/>
    <property type="match status" value="1"/>
</dbReference>
<dbReference type="PANTHER" id="PTHR42535:SF2">
    <property type="entry name" value="CHROMOSOME UNDETERMINED SCAFFOLD_146, WHOLE GENOME SHOTGUN SEQUENCE"/>
    <property type="match status" value="1"/>
</dbReference>
<keyword evidence="2" id="KW-1015">Disulfide bond</keyword>
<dbReference type="AlphaFoldDB" id="A0A383DPN6"/>
<evidence type="ECO:0000256" key="2">
    <source>
        <dbReference type="ARBA" id="ARBA00023157"/>
    </source>
</evidence>
<dbReference type="SMART" id="SM00560">
    <property type="entry name" value="LamGL"/>
    <property type="match status" value="1"/>
</dbReference>
<dbReference type="InterPro" id="IPR013320">
    <property type="entry name" value="ConA-like_dom_sf"/>
</dbReference>
<evidence type="ECO:0000313" key="4">
    <source>
        <dbReference type="EMBL" id="SVE46472.1"/>
    </source>
</evidence>
<name>A0A383DPN6_9ZZZZ</name>
<gene>
    <name evidence="4" type="ORF">METZ01_LOCUS499326</name>
</gene>
<proteinExistence type="predicted"/>
<dbReference type="Pfam" id="PF13385">
    <property type="entry name" value="Laminin_G_3"/>
    <property type="match status" value="1"/>
</dbReference>
<sequence>ALDFDGVDDYVATASNISELDITGDITIQSWVNVSSLPSEWTRFVGKGYNNSRTYGLWLSTSGKLLLQTYGGGQVNLSSNTALQTGAWYHILATKSGNTATIYVNGVATGTATFSGTANSSTDPLTFGKNTDHTRYPGLLDEVAIWDKGLSAAEVTTLYNSGGGLDASSNSGNYNSANNLVGYWKMDDGSGTSLTDSSGNSNTATMINMSDADWVDCNASYCGDSNFYNITNVS</sequence>
<accession>A0A383DPN6</accession>
<dbReference type="SUPFAM" id="SSF49899">
    <property type="entry name" value="Concanavalin A-like lectins/glucanases"/>
    <property type="match status" value="1"/>
</dbReference>
<reference evidence="4" key="1">
    <citation type="submission" date="2018-05" db="EMBL/GenBank/DDBJ databases">
        <authorList>
            <person name="Lanie J.A."/>
            <person name="Ng W.-L."/>
            <person name="Kazmierczak K.M."/>
            <person name="Andrzejewski T.M."/>
            <person name="Davidsen T.M."/>
            <person name="Wayne K.J."/>
            <person name="Tettelin H."/>
            <person name="Glass J.I."/>
            <person name="Rusch D."/>
            <person name="Podicherti R."/>
            <person name="Tsui H.-C.T."/>
            <person name="Winkler M.E."/>
        </authorList>
    </citation>
    <scope>NUCLEOTIDE SEQUENCE</scope>
</reference>
<dbReference type="EMBL" id="UINC01219138">
    <property type="protein sequence ID" value="SVE46472.1"/>
    <property type="molecule type" value="Genomic_DNA"/>
</dbReference>
<keyword evidence="1" id="KW-0732">Signal</keyword>
<evidence type="ECO:0000259" key="3">
    <source>
        <dbReference type="SMART" id="SM00560"/>
    </source>
</evidence>
<organism evidence="4">
    <name type="scientific">marine metagenome</name>
    <dbReference type="NCBI Taxonomy" id="408172"/>
    <lineage>
        <taxon>unclassified sequences</taxon>
        <taxon>metagenomes</taxon>
        <taxon>ecological metagenomes</taxon>
    </lineage>
</organism>
<protein>
    <recommendedName>
        <fullName evidence="3">LamG-like jellyroll fold domain-containing protein</fullName>
    </recommendedName>
</protein>
<feature type="non-terminal residue" evidence="4">
    <location>
        <position position="1"/>
    </location>
</feature>
<feature type="non-terminal residue" evidence="4">
    <location>
        <position position="234"/>
    </location>
</feature>
<dbReference type="Gene3D" id="2.60.120.200">
    <property type="match status" value="1"/>
</dbReference>
<feature type="domain" description="LamG-like jellyroll fold" evidence="3">
    <location>
        <begin position="24"/>
        <end position="153"/>
    </location>
</feature>
<dbReference type="InterPro" id="IPR006558">
    <property type="entry name" value="LamG-like"/>
</dbReference>